<dbReference type="GO" id="GO:0016705">
    <property type="term" value="F:oxidoreductase activity, acting on paired donors, with incorporation or reduction of molecular oxygen"/>
    <property type="evidence" value="ECO:0007669"/>
    <property type="project" value="InterPro"/>
</dbReference>
<dbReference type="InterPro" id="IPR001128">
    <property type="entry name" value="Cyt_P450"/>
</dbReference>
<evidence type="ECO:0008006" key="4">
    <source>
        <dbReference type="Google" id="ProtNLM"/>
    </source>
</evidence>
<reference evidence="2" key="1">
    <citation type="submission" date="2022-04" db="EMBL/GenBank/DDBJ databases">
        <title>Carnegiea gigantea Genome sequencing and assembly v2.</title>
        <authorList>
            <person name="Copetti D."/>
            <person name="Sanderson M.J."/>
            <person name="Burquez A."/>
            <person name="Wojciechowski M.F."/>
        </authorList>
    </citation>
    <scope>NUCLEOTIDE SEQUENCE</scope>
    <source>
        <strain evidence="2">SGP5-SGP5p</strain>
        <tissue evidence="2">Aerial part</tissue>
    </source>
</reference>
<accession>A0A9Q1JK57</accession>
<keyword evidence="3" id="KW-1185">Reference proteome</keyword>
<organism evidence="2 3">
    <name type="scientific">Carnegiea gigantea</name>
    <dbReference type="NCBI Taxonomy" id="171969"/>
    <lineage>
        <taxon>Eukaryota</taxon>
        <taxon>Viridiplantae</taxon>
        <taxon>Streptophyta</taxon>
        <taxon>Embryophyta</taxon>
        <taxon>Tracheophyta</taxon>
        <taxon>Spermatophyta</taxon>
        <taxon>Magnoliopsida</taxon>
        <taxon>eudicotyledons</taxon>
        <taxon>Gunneridae</taxon>
        <taxon>Pentapetalae</taxon>
        <taxon>Caryophyllales</taxon>
        <taxon>Cactineae</taxon>
        <taxon>Cactaceae</taxon>
        <taxon>Cactoideae</taxon>
        <taxon>Echinocereeae</taxon>
        <taxon>Carnegiea</taxon>
    </lineage>
</organism>
<gene>
    <name evidence="2" type="ORF">Cgig2_027509</name>
</gene>
<dbReference type="SUPFAM" id="SSF48264">
    <property type="entry name" value="Cytochrome P450"/>
    <property type="match status" value="1"/>
</dbReference>
<dbReference type="PANTHER" id="PTHR47950:SF44">
    <property type="entry name" value="CYTOCHROME P450, FAMILY 76, SUBFAMILY C, POLYPEPTIDE 5-RELATED"/>
    <property type="match status" value="1"/>
</dbReference>
<dbReference type="GO" id="GO:0020037">
    <property type="term" value="F:heme binding"/>
    <property type="evidence" value="ECO:0007669"/>
    <property type="project" value="InterPro"/>
</dbReference>
<dbReference type="Pfam" id="PF00067">
    <property type="entry name" value="p450"/>
    <property type="match status" value="2"/>
</dbReference>
<protein>
    <recommendedName>
        <fullName evidence="4">Cytochrome P450</fullName>
    </recommendedName>
</protein>
<dbReference type="PRINTS" id="PR00463">
    <property type="entry name" value="EP450I"/>
</dbReference>
<dbReference type="Proteomes" id="UP001153076">
    <property type="component" value="Unassembled WGS sequence"/>
</dbReference>
<dbReference type="InterPro" id="IPR036396">
    <property type="entry name" value="Cyt_P450_sf"/>
</dbReference>
<dbReference type="PANTHER" id="PTHR47950">
    <property type="entry name" value="CYTOCHROME P450, FAMILY 76, SUBFAMILY C, POLYPEPTIDE 5-RELATED"/>
    <property type="match status" value="1"/>
</dbReference>
<comment type="similarity">
    <text evidence="1">Belongs to the cytochrome P450 family.</text>
</comment>
<sequence>MGFFERIIDERLRDQTGAKDDILDTLLKRVEEKELTLDDVKHLLVGAYYNALLMHLLEYQHLFVTETDTTSDALERQMTELLCHPIKMMKAQIEIDQVLGKDQPRSIQESDVINLPYTPAVVKEKLRLHPPASFLLLHKIESDVQLCGYYVTKILQAWCLGKSRIIYASKVLGMESEIDFKSRNFKVILFGAGRRMCPTMPLGHRMAHLMLATLLHSFNWKLDHALKPEDVDMEEKFRTTLQKVQPLQALPLPR</sequence>
<proteinExistence type="inferred from homology"/>
<evidence type="ECO:0000256" key="1">
    <source>
        <dbReference type="ARBA" id="ARBA00010617"/>
    </source>
</evidence>
<dbReference type="AlphaFoldDB" id="A0A9Q1JK57"/>
<dbReference type="EMBL" id="JAKOGI010002480">
    <property type="protein sequence ID" value="KAJ8421893.1"/>
    <property type="molecule type" value="Genomic_DNA"/>
</dbReference>
<name>A0A9Q1JK57_9CARY</name>
<dbReference type="Gene3D" id="1.10.630.10">
    <property type="entry name" value="Cytochrome P450"/>
    <property type="match status" value="1"/>
</dbReference>
<dbReference type="InterPro" id="IPR002401">
    <property type="entry name" value="Cyt_P450_E_grp-I"/>
</dbReference>
<dbReference type="PRINTS" id="PR00385">
    <property type="entry name" value="P450"/>
</dbReference>
<comment type="caution">
    <text evidence="2">The sequence shown here is derived from an EMBL/GenBank/DDBJ whole genome shotgun (WGS) entry which is preliminary data.</text>
</comment>
<dbReference type="GO" id="GO:0005506">
    <property type="term" value="F:iron ion binding"/>
    <property type="evidence" value="ECO:0007669"/>
    <property type="project" value="InterPro"/>
</dbReference>
<dbReference type="GO" id="GO:0004497">
    <property type="term" value="F:monooxygenase activity"/>
    <property type="evidence" value="ECO:0007669"/>
    <property type="project" value="InterPro"/>
</dbReference>
<evidence type="ECO:0000313" key="3">
    <source>
        <dbReference type="Proteomes" id="UP001153076"/>
    </source>
</evidence>
<evidence type="ECO:0000313" key="2">
    <source>
        <dbReference type="EMBL" id="KAJ8421893.1"/>
    </source>
</evidence>
<dbReference type="OrthoDB" id="6764281at2759"/>